<proteinExistence type="predicted"/>
<gene>
    <name evidence="3" type="ORF">LY89DRAFT_668744</name>
</gene>
<evidence type="ECO:0000313" key="3">
    <source>
        <dbReference type="EMBL" id="KUJ17418.1"/>
    </source>
</evidence>
<feature type="region of interest" description="Disordered" evidence="1">
    <location>
        <begin position="314"/>
        <end position="354"/>
    </location>
</feature>
<dbReference type="AlphaFoldDB" id="A0A194XB74"/>
<dbReference type="GeneID" id="28822779"/>
<dbReference type="RefSeq" id="XP_018071773.1">
    <property type="nucleotide sequence ID" value="XM_018213053.1"/>
</dbReference>
<keyword evidence="4" id="KW-1185">Reference proteome</keyword>
<reference evidence="3 4" key="1">
    <citation type="submission" date="2015-10" db="EMBL/GenBank/DDBJ databases">
        <title>Full genome of DAOMC 229536 Phialocephala scopiformis, a fungal endophyte of spruce producing the potent anti-insectan compound rugulosin.</title>
        <authorList>
            <consortium name="DOE Joint Genome Institute"/>
            <person name="Walker A.K."/>
            <person name="Frasz S.L."/>
            <person name="Seifert K.A."/>
            <person name="Miller J.D."/>
            <person name="Mondo S.J."/>
            <person name="Labutti K."/>
            <person name="Lipzen A."/>
            <person name="Dockter R."/>
            <person name="Kennedy M."/>
            <person name="Grigoriev I.V."/>
            <person name="Spatafora J.W."/>
        </authorList>
    </citation>
    <scope>NUCLEOTIDE SEQUENCE [LARGE SCALE GENOMIC DNA]</scope>
    <source>
        <strain evidence="3 4">CBS 120377</strain>
    </source>
</reference>
<evidence type="ECO:0000256" key="1">
    <source>
        <dbReference type="SAM" id="MobiDB-lite"/>
    </source>
</evidence>
<feature type="region of interest" description="Disordered" evidence="1">
    <location>
        <begin position="402"/>
        <end position="423"/>
    </location>
</feature>
<evidence type="ECO:0000256" key="2">
    <source>
        <dbReference type="SAM" id="Phobius"/>
    </source>
</evidence>
<dbReference type="OrthoDB" id="3560639at2759"/>
<protein>
    <submittedName>
        <fullName evidence="3">Uncharacterized protein</fullName>
    </submittedName>
</protein>
<keyword evidence="2" id="KW-0812">Transmembrane</keyword>
<dbReference type="InParanoid" id="A0A194XB74"/>
<keyword evidence="2" id="KW-1133">Transmembrane helix</keyword>
<dbReference type="KEGG" id="psco:LY89DRAFT_668744"/>
<accession>A0A194XB74</accession>
<keyword evidence="2" id="KW-0472">Membrane</keyword>
<feature type="transmembrane region" description="Helical" evidence="2">
    <location>
        <begin position="261"/>
        <end position="282"/>
    </location>
</feature>
<dbReference type="Proteomes" id="UP000070700">
    <property type="component" value="Unassembled WGS sequence"/>
</dbReference>
<organism evidence="3 4">
    <name type="scientific">Mollisia scopiformis</name>
    <name type="common">Conifer needle endophyte fungus</name>
    <name type="synonym">Phialocephala scopiformis</name>
    <dbReference type="NCBI Taxonomy" id="149040"/>
    <lineage>
        <taxon>Eukaryota</taxon>
        <taxon>Fungi</taxon>
        <taxon>Dikarya</taxon>
        <taxon>Ascomycota</taxon>
        <taxon>Pezizomycotina</taxon>
        <taxon>Leotiomycetes</taxon>
        <taxon>Helotiales</taxon>
        <taxon>Mollisiaceae</taxon>
        <taxon>Mollisia</taxon>
    </lineage>
</organism>
<name>A0A194XB74_MOLSC</name>
<dbReference type="EMBL" id="KQ947414">
    <property type="protein sequence ID" value="KUJ17418.1"/>
    <property type="molecule type" value="Genomic_DNA"/>
</dbReference>
<evidence type="ECO:0000313" key="4">
    <source>
        <dbReference type="Proteomes" id="UP000070700"/>
    </source>
</evidence>
<feature type="compositionally biased region" description="Low complexity" evidence="1">
    <location>
        <begin position="318"/>
        <end position="327"/>
    </location>
</feature>
<sequence length="602" mass="64022">MSVGNAGRGSLFNEAMNAVQNQGGHLCNGAEHGLGLLGCGIWQWGHHSSQVVHTVTTTIFTQSVSRTAASASGPVTSLLSSGRVSSTSRAIPSASSISSLFSSTIASIPRPAQSTSILSKSGSATLSEASITSLRPTTSTSIPARPTSNSLETFLSSLLIPLSSTESAKGLSKTSLITSQLSNSPTTRESAAPTISSTPSSASLAFVTALSITAPYPSTLAPFFPSQTSPSADTNPLAAVLPQGLGPESASGQQASREGGIIAGLLLGVLVLASLVVAFIYTRYRRSREHRRSIGSSSLNGDYSDDRAPILGFQRKASSSGTLTGSLRTKNKSYSRTASRRDTAPPATSTMGYGMSGALESYPYPSDYERPVTLPAPPAAFAPLRANRSSSVYSGSILNALSDGGGGATPTTPARNPRRGVSLNFGLEGKDEVKRESWRGRGRGEDGDQWPRTIEDFKRTRNLGNSMRRGRPVSEGEKTVYTVVAPDFGDEKEEKEVEVKVYREGWGESNPFADKETGIVKIGLRSDSGYGGSEKRESEKGYGYGYGYGGWKDEVVVDAVSVFSEEEERYEEMRRGYKGRIRFGMGVQRRLTAESRFRDEMV</sequence>